<dbReference type="AlphaFoldDB" id="A0A0A2UZH8"/>
<sequence length="54" mass="5717">MSNAVPDAMLNAVLDAVFDHMGEQMHVKAQDVFDGVEGLGALAALRQHAIRLAA</sequence>
<dbReference type="EMBL" id="KN294077">
    <property type="protein sequence ID" value="KGQ00643.1"/>
    <property type="molecule type" value="Genomic_DNA"/>
</dbReference>
<proteinExistence type="predicted"/>
<accession>A0A0A2UZH8</accession>
<dbReference type="GeneID" id="26971277"/>
<dbReference type="HOGENOM" id="CLU_3050936_0_0_1"/>
<reference evidence="1 2" key="1">
    <citation type="journal article" date="2011" name="PLoS Genet.">
        <title>Comparative genomic analysis of human fungal pathogens causing paracoccidioidomycosis.</title>
        <authorList>
            <person name="Desjardins C.A."/>
            <person name="Champion M.D."/>
            <person name="Holder J.W."/>
            <person name="Muszewska A."/>
            <person name="Goldberg J."/>
            <person name="Bailao A.M."/>
            <person name="Brigido M.M."/>
            <person name="Ferreira M.E."/>
            <person name="Garcia A.M."/>
            <person name="Grynberg M."/>
            <person name="Gujja S."/>
            <person name="Heiman D.I."/>
            <person name="Henn M.R."/>
            <person name="Kodira C.D."/>
            <person name="Leon-Narvaez H."/>
            <person name="Longo L.V."/>
            <person name="Ma L.J."/>
            <person name="Malavazi I."/>
            <person name="Matsuo A.L."/>
            <person name="Morais F.V."/>
            <person name="Pereira M."/>
            <person name="Rodriguez-Brito S."/>
            <person name="Sakthikumar S."/>
            <person name="Salem-Izacc S.M."/>
            <person name="Sykes S.M."/>
            <person name="Teixeira M.M."/>
            <person name="Vallejo M.C."/>
            <person name="Walter M.E."/>
            <person name="Yandava C."/>
            <person name="Young S."/>
            <person name="Zeng Q."/>
            <person name="Zucker J."/>
            <person name="Felipe M.S."/>
            <person name="Goldman G.H."/>
            <person name="Haas B.J."/>
            <person name="McEwen J.G."/>
            <person name="Nino-Vega G."/>
            <person name="Puccia R."/>
            <person name="San-Blas G."/>
            <person name="Soares C.M."/>
            <person name="Birren B.W."/>
            <person name="Cuomo C.A."/>
        </authorList>
    </citation>
    <scope>NUCLEOTIDE SEQUENCE [LARGE SCALE GENOMIC DNA]</scope>
    <source>
        <strain evidence="2">ATCC MYA-826 / Pb01</strain>
    </source>
</reference>
<organism evidence="1 2">
    <name type="scientific">Paracoccidioides lutzii (strain ATCC MYA-826 / Pb01)</name>
    <name type="common">Paracoccidioides brasiliensis</name>
    <dbReference type="NCBI Taxonomy" id="502779"/>
    <lineage>
        <taxon>Eukaryota</taxon>
        <taxon>Fungi</taxon>
        <taxon>Dikarya</taxon>
        <taxon>Ascomycota</taxon>
        <taxon>Pezizomycotina</taxon>
        <taxon>Eurotiomycetes</taxon>
        <taxon>Eurotiomycetidae</taxon>
        <taxon>Onygenales</taxon>
        <taxon>Ajellomycetaceae</taxon>
        <taxon>Paracoccidioides</taxon>
    </lineage>
</organism>
<dbReference type="RefSeq" id="XP_015702231.1">
    <property type="nucleotide sequence ID" value="XM_015848156.1"/>
</dbReference>
<dbReference type="KEGG" id="pbl:PAAG_12701"/>
<evidence type="ECO:0000313" key="2">
    <source>
        <dbReference type="Proteomes" id="UP000002059"/>
    </source>
</evidence>
<dbReference type="Proteomes" id="UP000002059">
    <property type="component" value="Partially assembled WGS sequence"/>
</dbReference>
<name>A0A0A2UZH8_PARBA</name>
<protein>
    <submittedName>
        <fullName evidence="1">Uncharacterized protein</fullName>
    </submittedName>
</protein>
<gene>
    <name evidence="1" type="ORF">PAAG_12701</name>
</gene>
<dbReference type="VEuPathDB" id="FungiDB:PAAG_12701"/>
<evidence type="ECO:0000313" key="1">
    <source>
        <dbReference type="EMBL" id="KGQ00643.1"/>
    </source>
</evidence>
<keyword evidence="2" id="KW-1185">Reference proteome</keyword>